<accession>A0A366IIX8</accession>
<dbReference type="RefSeq" id="WP_113904069.1">
    <property type="nucleotide sequence ID" value="NZ_QNSB01000005.1"/>
</dbReference>
<name>A0A366IIX8_9MICO</name>
<protein>
    <submittedName>
        <fullName evidence="1">Uncharacterized protein</fullName>
    </submittedName>
</protein>
<dbReference type="AlphaFoldDB" id="A0A366IIX8"/>
<dbReference type="EMBL" id="QNSB01000005">
    <property type="protein sequence ID" value="RBP71567.1"/>
    <property type="molecule type" value="Genomic_DNA"/>
</dbReference>
<proteinExistence type="predicted"/>
<evidence type="ECO:0000313" key="1">
    <source>
        <dbReference type="EMBL" id="RBP71567.1"/>
    </source>
</evidence>
<reference evidence="1 2" key="1">
    <citation type="submission" date="2018-06" db="EMBL/GenBank/DDBJ databases">
        <title>Freshwater and sediment microbial communities from various areas in North America, analyzing microbe dynamics in response to fracking.</title>
        <authorList>
            <person name="Lamendella R."/>
        </authorList>
    </citation>
    <scope>NUCLEOTIDE SEQUENCE [LARGE SCALE GENOMIC DNA]</scope>
    <source>
        <strain evidence="1 2">3b_TX</strain>
    </source>
</reference>
<sequence length="126" mass="14440">MEPLNPYRLEQVTVDRDQSDVDWYSVHNTAYVTVRMDRELTEIEKQKIARAFDGYAGKNHTMADLKFGPIEVKFRTTNGSDASMFVGYMASHAEELAQEATVELNRASNFLKSLEDDLRKFEAPTE</sequence>
<dbReference type="Proteomes" id="UP000253509">
    <property type="component" value="Unassembled WGS sequence"/>
</dbReference>
<organism evidence="1 2">
    <name type="scientific">Brevibacterium celere</name>
    <dbReference type="NCBI Taxonomy" id="225845"/>
    <lineage>
        <taxon>Bacteria</taxon>
        <taxon>Bacillati</taxon>
        <taxon>Actinomycetota</taxon>
        <taxon>Actinomycetes</taxon>
        <taxon>Micrococcales</taxon>
        <taxon>Brevibacteriaceae</taxon>
        <taxon>Brevibacterium</taxon>
    </lineage>
</organism>
<evidence type="ECO:0000313" key="2">
    <source>
        <dbReference type="Proteomes" id="UP000253509"/>
    </source>
</evidence>
<keyword evidence="2" id="KW-1185">Reference proteome</keyword>
<comment type="caution">
    <text evidence="1">The sequence shown here is derived from an EMBL/GenBank/DDBJ whole genome shotgun (WGS) entry which is preliminary data.</text>
</comment>
<gene>
    <name evidence="1" type="ORF">DFO65_105171</name>
</gene>